<evidence type="ECO:0000313" key="2">
    <source>
        <dbReference type="EMBL" id="CAP98538.1"/>
    </source>
</evidence>
<reference evidence="2 3" key="1">
    <citation type="journal article" date="2008" name="Nat. Biotechnol.">
        <title>Genome sequencing and analysis of the filamentous fungus Penicillium chrysogenum.</title>
        <authorList>
            <person name="van den Berg M.A."/>
            <person name="Albang R."/>
            <person name="Albermann K."/>
            <person name="Badger J.H."/>
            <person name="Daran J.-M."/>
            <person name="Driessen A.J.M."/>
            <person name="Garcia-Estrada C."/>
            <person name="Fedorova N.D."/>
            <person name="Harris D.M."/>
            <person name="Heijne W.H.M."/>
            <person name="Joardar V.S."/>
            <person name="Kiel J.A.K.W."/>
            <person name="Kovalchuk A."/>
            <person name="Martin J.F."/>
            <person name="Nierman W.C."/>
            <person name="Nijland J.G."/>
            <person name="Pronk J.T."/>
            <person name="Roubos J.A."/>
            <person name="van der Klei I.J."/>
            <person name="van Peij N.N.M.E."/>
            <person name="Veenhuis M."/>
            <person name="von Doehren H."/>
            <person name="Wagner C."/>
            <person name="Wortman J.R."/>
            <person name="Bovenberg R.A.L."/>
        </authorList>
    </citation>
    <scope>NUCLEOTIDE SEQUENCE [LARGE SCALE GENOMIC DNA]</scope>
    <source>
        <strain evidence="3">ATCC 28089 / DSM 1075 / NRRL 1951 / Wisconsin 54-1255</strain>
    </source>
</reference>
<keyword evidence="3" id="KW-1185">Reference proteome</keyword>
<proteinExistence type="predicted"/>
<dbReference type="HOGENOM" id="CLU_1434878_0_0_1"/>
<evidence type="ECO:0000313" key="3">
    <source>
        <dbReference type="Proteomes" id="UP000000724"/>
    </source>
</evidence>
<dbReference type="Proteomes" id="UP000000724">
    <property type="component" value="Contig Pc00c22"/>
</dbReference>
<feature type="compositionally biased region" description="Polar residues" evidence="1">
    <location>
        <begin position="1"/>
        <end position="13"/>
    </location>
</feature>
<gene>
    <name evidence="2" type="ORF">Pc22g12500</name>
    <name evidence="2" type="ORF">PCH_Pc22g12500</name>
</gene>
<dbReference type="AlphaFoldDB" id="B6HRW8"/>
<name>B6HRW8_PENRW</name>
<dbReference type="EMBL" id="AM920437">
    <property type="protein sequence ID" value="CAP98538.1"/>
    <property type="molecule type" value="Genomic_DNA"/>
</dbReference>
<organism evidence="2 3">
    <name type="scientific">Penicillium rubens (strain ATCC 28089 / DSM 1075 / NRRL 1951 / Wisconsin 54-1255)</name>
    <name type="common">Penicillium chrysogenum</name>
    <dbReference type="NCBI Taxonomy" id="500485"/>
    <lineage>
        <taxon>Eukaryota</taxon>
        <taxon>Fungi</taxon>
        <taxon>Dikarya</taxon>
        <taxon>Ascomycota</taxon>
        <taxon>Pezizomycotina</taxon>
        <taxon>Eurotiomycetes</taxon>
        <taxon>Eurotiomycetidae</taxon>
        <taxon>Eurotiales</taxon>
        <taxon>Aspergillaceae</taxon>
        <taxon>Penicillium</taxon>
        <taxon>Penicillium chrysogenum species complex</taxon>
    </lineage>
</organism>
<dbReference type="VEuPathDB" id="FungiDB:PCH_Pc22g12500"/>
<accession>B6HRW8</accession>
<dbReference type="OrthoDB" id="10456624at2759"/>
<evidence type="ECO:0000256" key="1">
    <source>
        <dbReference type="SAM" id="MobiDB-lite"/>
    </source>
</evidence>
<feature type="region of interest" description="Disordered" evidence="1">
    <location>
        <begin position="35"/>
        <end position="84"/>
    </location>
</feature>
<feature type="region of interest" description="Disordered" evidence="1">
    <location>
        <begin position="1"/>
        <end position="22"/>
    </location>
</feature>
<sequence>MRGSACKSQSAQIHATDPDLGRMECGKTMNVRCYGSRNQGSKGAVNDNMSGSGSMAKGKRLEPRRNSATRLSDQDSDQGWGLEGERIRGTRCGGGIWARGNKQGHSAHILGREEIGGAEKAKRRWVGQFQSEGNQTNRWELEPHSPDCYLWIKFHRAPFMSLVEYDRGISSSTDGSGKKMHGMNGTIPR</sequence>
<protein>
    <submittedName>
        <fullName evidence="2">Uncharacterized protein</fullName>
    </submittedName>
</protein>
<feature type="compositionally biased region" description="Polar residues" evidence="1">
    <location>
        <begin position="36"/>
        <end position="53"/>
    </location>
</feature>